<accession>A0A9X0DDU2</accession>
<evidence type="ECO:0008006" key="3">
    <source>
        <dbReference type="Google" id="ProtNLM"/>
    </source>
</evidence>
<dbReference type="Proteomes" id="UP001152300">
    <property type="component" value="Unassembled WGS sequence"/>
</dbReference>
<reference evidence="1" key="1">
    <citation type="submission" date="2022-11" db="EMBL/GenBank/DDBJ databases">
        <title>Genome Resource of Sclerotinia nivalis Strain SnTB1, a Plant Pathogen Isolated from American Ginseng.</title>
        <authorList>
            <person name="Fan S."/>
        </authorList>
    </citation>
    <scope>NUCLEOTIDE SEQUENCE</scope>
    <source>
        <strain evidence="1">SnTB1</strain>
    </source>
</reference>
<dbReference type="AlphaFoldDB" id="A0A9X0DDU2"/>
<evidence type="ECO:0000313" key="2">
    <source>
        <dbReference type="Proteomes" id="UP001152300"/>
    </source>
</evidence>
<protein>
    <recommendedName>
        <fullName evidence="3">Heterokaryon incompatibility domain-containing protein</fullName>
    </recommendedName>
</protein>
<sequence>MDLFELHRVDEIPLCQIEFVMVGIPEPHDIDSSTSGYTFPQETSSPSCRILASGWIDNCMQKHSKCSADKIQWLPTHLVDVELDNSIIKLVETQKLSKNSYPPYFALSHRWGASSDQSILLLSGNRLALMEHIPIDKLTASL</sequence>
<keyword evidence="2" id="KW-1185">Reference proteome</keyword>
<dbReference type="OrthoDB" id="5362512at2759"/>
<proteinExistence type="predicted"/>
<name>A0A9X0DDU2_9HELO</name>
<organism evidence="1 2">
    <name type="scientific">Sclerotinia nivalis</name>
    <dbReference type="NCBI Taxonomy" id="352851"/>
    <lineage>
        <taxon>Eukaryota</taxon>
        <taxon>Fungi</taxon>
        <taxon>Dikarya</taxon>
        <taxon>Ascomycota</taxon>
        <taxon>Pezizomycotina</taxon>
        <taxon>Leotiomycetes</taxon>
        <taxon>Helotiales</taxon>
        <taxon>Sclerotiniaceae</taxon>
        <taxon>Sclerotinia</taxon>
    </lineage>
</organism>
<dbReference type="EMBL" id="JAPEIS010000015">
    <property type="protein sequence ID" value="KAJ8058875.1"/>
    <property type="molecule type" value="Genomic_DNA"/>
</dbReference>
<gene>
    <name evidence="1" type="ORF">OCU04_011859</name>
</gene>
<comment type="caution">
    <text evidence="1">The sequence shown here is derived from an EMBL/GenBank/DDBJ whole genome shotgun (WGS) entry which is preliminary data.</text>
</comment>
<evidence type="ECO:0000313" key="1">
    <source>
        <dbReference type="EMBL" id="KAJ8058875.1"/>
    </source>
</evidence>